<dbReference type="FunFam" id="3.30.160.60:FF:000625">
    <property type="entry name" value="Zinc finger protein 536"/>
    <property type="match status" value="1"/>
</dbReference>
<dbReference type="GO" id="GO:0000981">
    <property type="term" value="F:DNA-binding transcription factor activity, RNA polymerase II-specific"/>
    <property type="evidence" value="ECO:0007669"/>
    <property type="project" value="TreeGrafter"/>
</dbReference>
<keyword evidence="2" id="KW-0479">Metal-binding</keyword>
<evidence type="ECO:0000256" key="6">
    <source>
        <dbReference type="ARBA" id="ARBA00023242"/>
    </source>
</evidence>
<evidence type="ECO:0000256" key="2">
    <source>
        <dbReference type="ARBA" id="ARBA00022723"/>
    </source>
</evidence>
<reference evidence="9 10" key="1">
    <citation type="submission" date="2013-11" db="EMBL/GenBank/DDBJ databases">
        <title>Genome sequencing of Stegodyphus mimosarum.</title>
        <authorList>
            <person name="Bechsgaard J."/>
        </authorList>
    </citation>
    <scope>NUCLEOTIDE SEQUENCE [LARGE SCALE GENOMIC DNA]</scope>
</reference>
<evidence type="ECO:0000313" key="9">
    <source>
        <dbReference type="EMBL" id="KFM59501.1"/>
    </source>
</evidence>
<evidence type="ECO:0000256" key="4">
    <source>
        <dbReference type="ARBA" id="ARBA00022771"/>
    </source>
</evidence>
<protein>
    <submittedName>
        <fullName evidence="9">Asparagine-rich zinc finger protein AZF1</fullName>
    </submittedName>
</protein>
<dbReference type="OMA" id="KYHPYIC"/>
<dbReference type="AlphaFoldDB" id="A0A087T312"/>
<comment type="subcellular location">
    <subcellularLocation>
        <location evidence="1">Nucleus</location>
    </subcellularLocation>
</comment>
<evidence type="ECO:0000256" key="1">
    <source>
        <dbReference type="ARBA" id="ARBA00004123"/>
    </source>
</evidence>
<proteinExistence type="predicted"/>
<feature type="non-terminal residue" evidence="9">
    <location>
        <position position="52"/>
    </location>
</feature>
<evidence type="ECO:0000256" key="7">
    <source>
        <dbReference type="PROSITE-ProRule" id="PRU00042"/>
    </source>
</evidence>
<dbReference type="PROSITE" id="PS50157">
    <property type="entry name" value="ZINC_FINGER_C2H2_2"/>
    <property type="match status" value="1"/>
</dbReference>
<feature type="domain" description="C2H2-type" evidence="8">
    <location>
        <begin position="10"/>
        <end position="37"/>
    </location>
</feature>
<evidence type="ECO:0000313" key="10">
    <source>
        <dbReference type="Proteomes" id="UP000054359"/>
    </source>
</evidence>
<keyword evidence="6" id="KW-0539">Nucleus</keyword>
<evidence type="ECO:0000256" key="5">
    <source>
        <dbReference type="ARBA" id="ARBA00022833"/>
    </source>
</evidence>
<dbReference type="EMBL" id="KK113166">
    <property type="protein sequence ID" value="KFM59501.1"/>
    <property type="molecule type" value="Genomic_DNA"/>
</dbReference>
<dbReference type="STRING" id="407821.A0A087T312"/>
<dbReference type="SMART" id="SM00355">
    <property type="entry name" value="ZnF_C2H2"/>
    <property type="match status" value="1"/>
</dbReference>
<dbReference type="SUPFAM" id="SSF57667">
    <property type="entry name" value="beta-beta-alpha zinc fingers"/>
    <property type="match status" value="1"/>
</dbReference>
<gene>
    <name evidence="9" type="ORF">X975_12994</name>
</gene>
<keyword evidence="3" id="KW-0677">Repeat</keyword>
<evidence type="ECO:0000256" key="3">
    <source>
        <dbReference type="ARBA" id="ARBA00022737"/>
    </source>
</evidence>
<evidence type="ECO:0000259" key="8">
    <source>
        <dbReference type="PROSITE" id="PS50157"/>
    </source>
</evidence>
<dbReference type="InterPro" id="IPR036236">
    <property type="entry name" value="Znf_C2H2_sf"/>
</dbReference>
<keyword evidence="4 7" id="KW-0863">Zinc-finger</keyword>
<dbReference type="InterPro" id="IPR013087">
    <property type="entry name" value="Znf_C2H2_type"/>
</dbReference>
<dbReference type="Proteomes" id="UP000054359">
    <property type="component" value="Unassembled WGS sequence"/>
</dbReference>
<dbReference type="Gene3D" id="3.30.160.60">
    <property type="entry name" value="Classic Zinc Finger"/>
    <property type="match status" value="2"/>
</dbReference>
<dbReference type="PANTHER" id="PTHR24394:SF44">
    <property type="entry name" value="ZINC FINGER PROTEIN 271-LIKE"/>
    <property type="match status" value="1"/>
</dbReference>
<dbReference type="GO" id="GO:0005634">
    <property type="term" value="C:nucleus"/>
    <property type="evidence" value="ECO:0007669"/>
    <property type="project" value="UniProtKB-SubCell"/>
</dbReference>
<accession>A0A087T312</accession>
<dbReference type="Pfam" id="PF00096">
    <property type="entry name" value="zf-C2H2"/>
    <property type="match status" value="1"/>
</dbReference>
<organism evidence="9 10">
    <name type="scientific">Stegodyphus mimosarum</name>
    <name type="common">African social velvet spider</name>
    <dbReference type="NCBI Taxonomy" id="407821"/>
    <lineage>
        <taxon>Eukaryota</taxon>
        <taxon>Metazoa</taxon>
        <taxon>Ecdysozoa</taxon>
        <taxon>Arthropoda</taxon>
        <taxon>Chelicerata</taxon>
        <taxon>Arachnida</taxon>
        <taxon>Araneae</taxon>
        <taxon>Araneomorphae</taxon>
        <taxon>Entelegynae</taxon>
        <taxon>Eresoidea</taxon>
        <taxon>Eresidae</taxon>
        <taxon>Stegodyphus</taxon>
    </lineage>
</organism>
<dbReference type="FunFam" id="3.30.160.60:FF:000624">
    <property type="entry name" value="zinc finger protein 697"/>
    <property type="match status" value="1"/>
</dbReference>
<name>A0A087T312_STEMI</name>
<dbReference type="OrthoDB" id="6436001at2759"/>
<dbReference type="PANTHER" id="PTHR24394">
    <property type="entry name" value="ZINC FINGER PROTEIN"/>
    <property type="match status" value="1"/>
</dbReference>
<dbReference type="PROSITE" id="PS00028">
    <property type="entry name" value="ZINC_FINGER_C2H2_1"/>
    <property type="match status" value="1"/>
</dbReference>
<dbReference type="GO" id="GO:0008270">
    <property type="term" value="F:zinc ion binding"/>
    <property type="evidence" value="ECO:0007669"/>
    <property type="project" value="UniProtKB-KW"/>
</dbReference>
<keyword evidence="10" id="KW-1185">Reference proteome</keyword>
<sequence>MLVHKKYHPYICDVCNKRFSQKGHLKVHLRIHTGERPYACEVCKKTFSQKQH</sequence>
<keyword evidence="5" id="KW-0862">Zinc</keyword>